<gene>
    <name evidence="4" type="ORF">IV203_038321</name>
</gene>
<evidence type="ECO:0000313" key="5">
    <source>
        <dbReference type="Proteomes" id="UP000693970"/>
    </source>
</evidence>
<dbReference type="InterPro" id="IPR000504">
    <property type="entry name" value="RRM_dom"/>
</dbReference>
<name>A0A9K3LNN7_9STRA</name>
<organism evidence="4 5">
    <name type="scientific">Nitzschia inconspicua</name>
    <dbReference type="NCBI Taxonomy" id="303405"/>
    <lineage>
        <taxon>Eukaryota</taxon>
        <taxon>Sar</taxon>
        <taxon>Stramenopiles</taxon>
        <taxon>Ochrophyta</taxon>
        <taxon>Bacillariophyta</taxon>
        <taxon>Bacillariophyceae</taxon>
        <taxon>Bacillariophycidae</taxon>
        <taxon>Bacillariales</taxon>
        <taxon>Bacillariaceae</taxon>
        <taxon>Nitzschia</taxon>
    </lineage>
</organism>
<protein>
    <submittedName>
        <fullName evidence="4">RNA recognition motif containing protein</fullName>
    </submittedName>
</protein>
<evidence type="ECO:0000256" key="1">
    <source>
        <dbReference type="PROSITE-ProRule" id="PRU00176"/>
    </source>
</evidence>
<dbReference type="Proteomes" id="UP000693970">
    <property type="component" value="Unassembled WGS sequence"/>
</dbReference>
<proteinExistence type="predicted"/>
<feature type="region of interest" description="Disordered" evidence="2">
    <location>
        <begin position="45"/>
        <end position="153"/>
    </location>
</feature>
<comment type="caution">
    <text evidence="4">The sequence shown here is derived from an EMBL/GenBank/DDBJ whole genome shotgun (WGS) entry which is preliminary data.</text>
</comment>
<dbReference type="EMBL" id="JAGRRH010000009">
    <property type="protein sequence ID" value="KAG7365118.1"/>
    <property type="molecule type" value="Genomic_DNA"/>
</dbReference>
<evidence type="ECO:0000259" key="3">
    <source>
        <dbReference type="PROSITE" id="PS50102"/>
    </source>
</evidence>
<reference evidence="4" key="2">
    <citation type="submission" date="2021-04" db="EMBL/GenBank/DDBJ databases">
        <authorList>
            <person name="Podell S."/>
        </authorList>
    </citation>
    <scope>NUCLEOTIDE SEQUENCE</scope>
    <source>
        <strain evidence="4">Hildebrandi</strain>
    </source>
</reference>
<dbReference type="GO" id="GO:0003723">
    <property type="term" value="F:RNA binding"/>
    <property type="evidence" value="ECO:0007669"/>
    <property type="project" value="UniProtKB-UniRule"/>
</dbReference>
<keyword evidence="1" id="KW-0694">RNA-binding</keyword>
<dbReference type="OrthoDB" id="45661at2759"/>
<accession>A0A9K3LNN7</accession>
<reference evidence="4" key="1">
    <citation type="journal article" date="2021" name="Sci. Rep.">
        <title>Diploid genomic architecture of Nitzschia inconspicua, an elite biomass production diatom.</title>
        <authorList>
            <person name="Oliver A."/>
            <person name="Podell S."/>
            <person name="Pinowska A."/>
            <person name="Traller J.C."/>
            <person name="Smith S.R."/>
            <person name="McClure R."/>
            <person name="Beliaev A."/>
            <person name="Bohutskyi P."/>
            <person name="Hill E.A."/>
            <person name="Rabines A."/>
            <person name="Zheng H."/>
            <person name="Allen L.Z."/>
            <person name="Kuo A."/>
            <person name="Grigoriev I.V."/>
            <person name="Allen A.E."/>
            <person name="Hazlebeck D."/>
            <person name="Allen E.E."/>
        </authorList>
    </citation>
    <scope>NUCLEOTIDE SEQUENCE</scope>
    <source>
        <strain evidence="4">Hildebrandi</strain>
    </source>
</reference>
<feature type="region of interest" description="Disordered" evidence="2">
    <location>
        <begin position="364"/>
        <end position="387"/>
    </location>
</feature>
<dbReference type="AlphaFoldDB" id="A0A9K3LNN7"/>
<dbReference type="PROSITE" id="PS50102">
    <property type="entry name" value="RRM"/>
    <property type="match status" value="1"/>
</dbReference>
<feature type="compositionally biased region" description="Basic and acidic residues" evidence="2">
    <location>
        <begin position="288"/>
        <end position="309"/>
    </location>
</feature>
<keyword evidence="5" id="KW-1185">Reference proteome</keyword>
<feature type="region of interest" description="Disordered" evidence="2">
    <location>
        <begin position="165"/>
        <end position="198"/>
    </location>
</feature>
<feature type="domain" description="RRM" evidence="3">
    <location>
        <begin position="624"/>
        <end position="710"/>
    </location>
</feature>
<evidence type="ECO:0000256" key="2">
    <source>
        <dbReference type="SAM" id="MobiDB-lite"/>
    </source>
</evidence>
<feature type="compositionally biased region" description="Gly residues" evidence="2">
    <location>
        <begin position="72"/>
        <end position="89"/>
    </location>
</feature>
<evidence type="ECO:0000313" key="4">
    <source>
        <dbReference type="EMBL" id="KAG7365118.1"/>
    </source>
</evidence>
<feature type="region of interest" description="Disordered" evidence="2">
    <location>
        <begin position="283"/>
        <end position="312"/>
    </location>
</feature>
<sequence length="849" mass="95204">MMLQRSLTARSSSIITSSLTRHRQAVELPISLNTSIWSARYLSSHVGSEGKGKKDNVGSGRGNDNRESTRSGRGGGGGGRGRGRGGGGWKQNKNFRGGRGNDNRNKPNFSETVLKPAARGELTKHQSGIPRLANRQGKGHAVRGADPLLESESDEILGYSEDELYMEENDSGRMRGGTGTRSISRNNQHQQKKTGTIAEGSKLEDLNVKEYEEVMDFVQMYQALAYMPDTEEYYWNESDYENVSTMKKEAMFDKLKKEATHDADGNLVIEVDDETYNLMEGFAEDEGNSERTSEADEKQNQPERSRGNENDQEVQFVMDAMGIKTFDKPPNPETYDVVKPLALKGPTVQDFVRSMMEHPTKFGQLKFNFPHPESKREPVPDIPPRRRNPPPEFVEASSRFIHVWGIPPLSVDNLPGNLDNPVHAMEIQKVVAALFDVQPEAVFPSSISSAFVGFPSPADQRFALEVGPMVQVIDSPVTISKYVPKEGEKSFRDDEMESVVLLENLPFGHSPASLTTTLFMPDTEVGLVFGDVKTEDFVMLSPHSAVLRFESAEKADNAVASSLVEQRLQEFGQHQVRYSKARRELVYTGKHTGPFWTDPERTLGLKLIVDGDMPKKNFFLSHAMTLQLRNLDPSITKQEISAFFQSCCSLPRDVEGSVEFVTCYRGLPTGKAYVGFDQHGEAEAAMAMCDSSGRLLGLGQNKIIMKRVREATKISREKRPSRKEGDLLDSLDNWEQYVDPKDLEDLYKHGISKDALDEALRTIRYHNPTFASMDQAIRTETVNPEKESGGMYREMVQTYISTLKECISTPDDPGVIYESFFLPDEEIDTEIFDKEPLRQEALKQKREVP</sequence>